<reference evidence="2" key="1">
    <citation type="journal article" date="2004" name="Nature">
        <title>Genome duplication in the teleost fish Tetraodon nigroviridis reveals the early vertebrate proto-karyotype.</title>
        <authorList>
            <person name="Jaillon O."/>
            <person name="Aury J.-M."/>
            <person name="Brunet F."/>
            <person name="Petit J.-L."/>
            <person name="Stange-Thomann N."/>
            <person name="Mauceli E."/>
            <person name="Bouneau L."/>
            <person name="Fischer C."/>
            <person name="Ozouf-Costaz C."/>
            <person name="Bernot A."/>
            <person name="Nicaud S."/>
            <person name="Jaffe D."/>
            <person name="Fisher S."/>
            <person name="Lutfalla G."/>
            <person name="Dossat C."/>
            <person name="Segurens B."/>
            <person name="Dasilva C."/>
            <person name="Salanoubat M."/>
            <person name="Levy M."/>
            <person name="Boudet N."/>
            <person name="Castellano S."/>
            <person name="Anthouard V."/>
            <person name="Jubin C."/>
            <person name="Castelli V."/>
            <person name="Katinka M."/>
            <person name="Vacherie B."/>
            <person name="Biemont C."/>
            <person name="Skalli Z."/>
            <person name="Cattolico L."/>
            <person name="Poulain J."/>
            <person name="De Berardinis V."/>
            <person name="Cruaud C."/>
            <person name="Duprat S."/>
            <person name="Brottier P."/>
            <person name="Coutanceau J.-P."/>
            <person name="Gouzy J."/>
            <person name="Parra G."/>
            <person name="Lardier G."/>
            <person name="Chapple C."/>
            <person name="McKernan K.J."/>
            <person name="McEwan P."/>
            <person name="Bosak S."/>
            <person name="Kellis M."/>
            <person name="Volff J.-N."/>
            <person name="Guigo R."/>
            <person name="Zody M.C."/>
            <person name="Mesirov J."/>
            <person name="Lindblad-Toh K."/>
            <person name="Birren B."/>
            <person name="Nusbaum C."/>
            <person name="Kahn D."/>
            <person name="Robinson-Rechavi M."/>
            <person name="Laudet V."/>
            <person name="Schachter V."/>
            <person name="Quetier F."/>
            <person name="Saurin W."/>
            <person name="Scarpelli C."/>
            <person name="Wincker P."/>
            <person name="Lander E.S."/>
            <person name="Weissenbach J."/>
            <person name="Roest Crollius H."/>
        </authorList>
    </citation>
    <scope>NUCLEOTIDE SEQUENCE [LARGE SCALE GENOMIC DNA]</scope>
</reference>
<dbReference type="AlphaFoldDB" id="Q4S1V3"/>
<comment type="caution">
    <text evidence="2">The sequence shown here is derived from an EMBL/GenBank/DDBJ whole genome shotgun (WGS) entry which is preliminary data.</text>
</comment>
<dbReference type="EMBL" id="CAAE01014764">
    <property type="protein sequence ID" value="CAG05379.1"/>
    <property type="molecule type" value="Genomic_DNA"/>
</dbReference>
<feature type="region of interest" description="Disordered" evidence="1">
    <location>
        <begin position="20"/>
        <end position="57"/>
    </location>
</feature>
<sequence>MWTEVIRDLCCHTSQSSDICRRHSTPRWTPTLEQRRSAAPQTSGDPTRARPADGSSPALKAFALSSGRASHQIIYQHRGSV</sequence>
<evidence type="ECO:0000256" key="1">
    <source>
        <dbReference type="SAM" id="MobiDB-lite"/>
    </source>
</evidence>
<dbReference type="KEGG" id="tng:GSTEN00025374G001"/>
<organism evidence="2">
    <name type="scientific">Tetraodon nigroviridis</name>
    <name type="common">Spotted green pufferfish</name>
    <name type="synonym">Chelonodon nigroviridis</name>
    <dbReference type="NCBI Taxonomy" id="99883"/>
    <lineage>
        <taxon>Eukaryota</taxon>
        <taxon>Metazoa</taxon>
        <taxon>Chordata</taxon>
        <taxon>Craniata</taxon>
        <taxon>Vertebrata</taxon>
        <taxon>Euteleostomi</taxon>
        <taxon>Actinopterygii</taxon>
        <taxon>Neopterygii</taxon>
        <taxon>Teleostei</taxon>
        <taxon>Neoteleostei</taxon>
        <taxon>Acanthomorphata</taxon>
        <taxon>Eupercaria</taxon>
        <taxon>Tetraodontiformes</taxon>
        <taxon>Tetradontoidea</taxon>
        <taxon>Tetraodontidae</taxon>
        <taxon>Tetraodon</taxon>
    </lineage>
</organism>
<reference evidence="2" key="2">
    <citation type="submission" date="2004-02" db="EMBL/GenBank/DDBJ databases">
        <authorList>
            <consortium name="Genoscope"/>
            <consortium name="Whitehead Institute Centre for Genome Research"/>
        </authorList>
    </citation>
    <scope>NUCLEOTIDE SEQUENCE</scope>
</reference>
<name>Q4S1V3_TETNG</name>
<gene>
    <name evidence="2" type="ORF">GSTENG00025374001</name>
</gene>
<accession>Q4S1V3</accession>
<proteinExistence type="predicted"/>
<protein>
    <submittedName>
        <fullName evidence="2">(spotted green pufferfish) hypothetical protein</fullName>
    </submittedName>
</protein>
<evidence type="ECO:0000313" key="2">
    <source>
        <dbReference type="EMBL" id="CAG05379.1"/>
    </source>
</evidence>